<reference evidence="2" key="2">
    <citation type="submission" date="2019-10" db="EMBL/GenBank/DDBJ databases">
        <authorList>
            <consortium name="NCBI Genome Project"/>
        </authorList>
    </citation>
    <scope>NUCLEOTIDE SEQUENCE</scope>
    <source>
        <strain evidence="2">NI907</strain>
    </source>
</reference>
<evidence type="ECO:0000313" key="1">
    <source>
        <dbReference type="Proteomes" id="UP000515153"/>
    </source>
</evidence>
<proteinExistence type="predicted"/>
<evidence type="ECO:0000313" key="2">
    <source>
        <dbReference type="RefSeq" id="XP_030979751.1"/>
    </source>
</evidence>
<protein>
    <submittedName>
        <fullName evidence="2">Uncharacterized protein</fullName>
    </submittedName>
</protein>
<dbReference type="AlphaFoldDB" id="A0A6P8AXV4"/>
<name>A0A6P8AXV4_PYRGI</name>
<organism evidence="1 2">
    <name type="scientific">Pyricularia grisea</name>
    <name type="common">Crabgrass-specific blast fungus</name>
    <name type="synonym">Magnaporthe grisea</name>
    <dbReference type="NCBI Taxonomy" id="148305"/>
    <lineage>
        <taxon>Eukaryota</taxon>
        <taxon>Fungi</taxon>
        <taxon>Dikarya</taxon>
        <taxon>Ascomycota</taxon>
        <taxon>Pezizomycotina</taxon>
        <taxon>Sordariomycetes</taxon>
        <taxon>Sordariomycetidae</taxon>
        <taxon>Magnaporthales</taxon>
        <taxon>Pyriculariaceae</taxon>
        <taxon>Pyricularia</taxon>
    </lineage>
</organism>
<reference evidence="2" key="3">
    <citation type="submission" date="2025-08" db="UniProtKB">
        <authorList>
            <consortium name="RefSeq"/>
        </authorList>
    </citation>
    <scope>IDENTIFICATION</scope>
    <source>
        <strain evidence="2">NI907</strain>
    </source>
</reference>
<sequence>MSNKFPVVKNYQMSAARQRAGEEYFRHGVRRINTYAGGKSLLGPLALFNLVRLPSTHAP</sequence>
<dbReference type="GeneID" id="41965167"/>
<accession>A0A6P8AXV4</accession>
<dbReference type="Proteomes" id="UP000515153">
    <property type="component" value="Chromosome VII"/>
</dbReference>
<dbReference type="KEGG" id="pgri:PgNI_10286"/>
<dbReference type="RefSeq" id="XP_030979751.1">
    <property type="nucleotide sequence ID" value="XM_031130259.1"/>
</dbReference>
<keyword evidence="1" id="KW-1185">Reference proteome</keyword>
<reference evidence="1 2" key="1">
    <citation type="journal article" date="2019" name="Mol. Biol. Evol.">
        <title>Blast fungal genomes show frequent chromosomal changes, gene gains and losses, and effector gene turnover.</title>
        <authorList>
            <person name="Gomez Luciano L.B."/>
            <person name="Jason Tsai I."/>
            <person name="Chuma I."/>
            <person name="Tosa Y."/>
            <person name="Chen Y.H."/>
            <person name="Li J.Y."/>
            <person name="Li M.Y."/>
            <person name="Jade Lu M.Y."/>
            <person name="Nakayashiki H."/>
            <person name="Li W.H."/>
        </authorList>
    </citation>
    <scope>NUCLEOTIDE SEQUENCE [LARGE SCALE GENOMIC DNA]</scope>
    <source>
        <strain evidence="1 2">NI907</strain>
    </source>
</reference>
<gene>
    <name evidence="2" type="ORF">PgNI_10286</name>
</gene>